<dbReference type="Proteomes" id="UP001274830">
    <property type="component" value="Unassembled WGS sequence"/>
</dbReference>
<name>A0AAE0WIP0_9PEZI</name>
<dbReference type="InterPro" id="IPR036047">
    <property type="entry name" value="F-box-like_dom_sf"/>
</dbReference>
<sequence>MPTAPYPQYNAGHRLTDTPELLEMILLELPSESILFAQHASKQFRSVIAKSRQLQYQLFLIALPTTLPSKDIILNPIITKEQTLPHVPLYFDEKETAIAYCWRKGRQRIYCTKATIEKDETTGQKWVQLQLRSLFFPRTTWLFDKGRQHPFGAGSWKQMCLSQPPCAVKWRLTMVGKFDEHRYSGRVPSVSTMDAFLEAFAAAAVVDEGEHRLSNNIYS</sequence>
<reference evidence="1" key="1">
    <citation type="submission" date="2023-07" db="EMBL/GenBank/DDBJ databases">
        <title>Black Yeasts Isolated from many extreme environments.</title>
        <authorList>
            <person name="Coleine C."/>
            <person name="Stajich J.E."/>
            <person name="Selbmann L."/>
        </authorList>
    </citation>
    <scope>NUCLEOTIDE SEQUENCE</scope>
    <source>
        <strain evidence="1">CCFEE 5485</strain>
    </source>
</reference>
<organism evidence="1 2">
    <name type="scientific">Recurvomyces mirabilis</name>
    <dbReference type="NCBI Taxonomy" id="574656"/>
    <lineage>
        <taxon>Eukaryota</taxon>
        <taxon>Fungi</taxon>
        <taxon>Dikarya</taxon>
        <taxon>Ascomycota</taxon>
        <taxon>Pezizomycotina</taxon>
        <taxon>Dothideomycetes</taxon>
        <taxon>Dothideomycetidae</taxon>
        <taxon>Mycosphaerellales</taxon>
        <taxon>Teratosphaeriaceae</taxon>
        <taxon>Recurvomyces</taxon>
    </lineage>
</organism>
<keyword evidence="2" id="KW-1185">Reference proteome</keyword>
<dbReference type="EMBL" id="JAUTXT010000051">
    <property type="protein sequence ID" value="KAK3670763.1"/>
    <property type="molecule type" value="Genomic_DNA"/>
</dbReference>
<protein>
    <recommendedName>
        <fullName evidence="3">F-box domain-containing protein</fullName>
    </recommendedName>
</protein>
<dbReference type="AlphaFoldDB" id="A0AAE0WIP0"/>
<evidence type="ECO:0000313" key="1">
    <source>
        <dbReference type="EMBL" id="KAK3670763.1"/>
    </source>
</evidence>
<evidence type="ECO:0000313" key="2">
    <source>
        <dbReference type="Proteomes" id="UP001274830"/>
    </source>
</evidence>
<dbReference type="SUPFAM" id="SSF81383">
    <property type="entry name" value="F-box domain"/>
    <property type="match status" value="1"/>
</dbReference>
<accession>A0AAE0WIP0</accession>
<proteinExistence type="predicted"/>
<gene>
    <name evidence="1" type="ORF">LTR78_009335</name>
</gene>
<comment type="caution">
    <text evidence="1">The sequence shown here is derived from an EMBL/GenBank/DDBJ whole genome shotgun (WGS) entry which is preliminary data.</text>
</comment>
<evidence type="ECO:0008006" key="3">
    <source>
        <dbReference type="Google" id="ProtNLM"/>
    </source>
</evidence>